<gene>
    <name evidence="1" type="ordered locus">AM1_D0146</name>
</gene>
<dbReference type="KEGG" id="amr:AM1_D0146"/>
<organism evidence="1 2">
    <name type="scientific">Acaryochloris marina (strain MBIC 11017)</name>
    <dbReference type="NCBI Taxonomy" id="329726"/>
    <lineage>
        <taxon>Bacteria</taxon>
        <taxon>Bacillati</taxon>
        <taxon>Cyanobacteriota</taxon>
        <taxon>Cyanophyceae</taxon>
        <taxon>Acaryochloridales</taxon>
        <taxon>Acaryochloridaceae</taxon>
        <taxon>Acaryochloris</taxon>
    </lineage>
</organism>
<protein>
    <submittedName>
        <fullName evidence="1">Uncharacterized protein</fullName>
    </submittedName>
</protein>
<evidence type="ECO:0000313" key="1">
    <source>
        <dbReference type="EMBL" id="ABW32641.1"/>
    </source>
</evidence>
<evidence type="ECO:0000313" key="2">
    <source>
        <dbReference type="Proteomes" id="UP000000268"/>
    </source>
</evidence>
<dbReference type="Proteomes" id="UP000000268">
    <property type="component" value="Plasmid pREB4"/>
</dbReference>
<dbReference type="HOGENOM" id="CLU_3323289_0_0_3"/>
<geneLocation type="plasmid" evidence="1 2">
    <name>pREB4</name>
</geneLocation>
<dbReference type="AlphaFoldDB" id="A8ZNQ5"/>
<name>A8ZNQ5_ACAM1</name>
<dbReference type="EMBL" id="CP000841">
    <property type="protein sequence ID" value="ABW32641.1"/>
    <property type="molecule type" value="Genomic_DNA"/>
</dbReference>
<reference evidence="1 2" key="1">
    <citation type="journal article" date="2008" name="Proc. Natl. Acad. Sci. U.S.A.">
        <title>Niche adaptation and genome expansion in the chlorophyll d-producing cyanobacterium Acaryochloris marina.</title>
        <authorList>
            <person name="Swingley W.D."/>
            <person name="Chen M."/>
            <person name="Cheung P.C."/>
            <person name="Conrad A.L."/>
            <person name="Dejesa L.C."/>
            <person name="Hao J."/>
            <person name="Honchak B.M."/>
            <person name="Karbach L.E."/>
            <person name="Kurdoglu A."/>
            <person name="Lahiri S."/>
            <person name="Mastrian S.D."/>
            <person name="Miyashita H."/>
            <person name="Page L."/>
            <person name="Ramakrishna P."/>
            <person name="Satoh S."/>
            <person name="Sattley W.M."/>
            <person name="Shimada Y."/>
            <person name="Taylor H.L."/>
            <person name="Tomo T."/>
            <person name="Tsuchiya T."/>
            <person name="Wang Z.T."/>
            <person name="Raymond J."/>
            <person name="Mimuro M."/>
            <person name="Blankenship R.E."/>
            <person name="Touchman J.W."/>
        </authorList>
    </citation>
    <scope>NUCLEOTIDE SEQUENCE [LARGE SCALE GENOMIC DNA]</scope>
    <source>
        <strain evidence="2">MBIC 11017</strain>
        <plasmid evidence="2">Plasmid pREB4</plasmid>
    </source>
</reference>
<accession>A8ZNQ5</accession>
<keyword evidence="1" id="KW-0614">Plasmid</keyword>
<keyword evidence="2" id="KW-1185">Reference proteome</keyword>
<sequence>MTKDFGKSLFKMLLPNHSIFHEWILVNEIAMAFEVRQD</sequence>
<proteinExistence type="predicted"/>